<comment type="caution">
    <text evidence="1">The sequence shown here is derived from an EMBL/GenBank/DDBJ whole genome shotgun (WGS) entry which is preliminary data.</text>
</comment>
<dbReference type="Pfam" id="PF06475">
    <property type="entry name" value="Glycolipid_bind"/>
    <property type="match status" value="1"/>
</dbReference>
<accession>A0ABY2DQH0</accession>
<protein>
    <recommendedName>
        <fullName evidence="3">Glycolipid-binding domain-containing protein</fullName>
    </recommendedName>
</protein>
<proteinExistence type="predicted"/>
<sequence>MQTNIIWTGKLYHSIEHCTLTKTLVGNEITSTIIGVYKNQIYKVDYHIKTNKNWEITFVTLRTLVDNSDELLTLEKKDGKWLLNDKPNYDLQNIFDIDISLTPFTNTLPINRLQLKGNERKVIEVLYFDILEKQIKKVKQIYTRLGTDRYIYENYDKSFKTEIKIDKQGLVVEYPKLFEMTVKSESNYH</sequence>
<dbReference type="EMBL" id="SMLH01000005">
    <property type="protein sequence ID" value="TDE28785.1"/>
    <property type="molecule type" value="Genomic_DNA"/>
</dbReference>
<evidence type="ECO:0000313" key="1">
    <source>
        <dbReference type="EMBL" id="TDE28785.1"/>
    </source>
</evidence>
<gene>
    <name evidence="1" type="ORF">E0I61_10345</name>
</gene>
<keyword evidence="2" id="KW-1185">Reference proteome</keyword>
<name>A0ABY2DQH0_9FLAO</name>
<dbReference type="RefSeq" id="WP_131994715.1">
    <property type="nucleotide sequence ID" value="NZ_SMLH01000005.1"/>
</dbReference>
<evidence type="ECO:0000313" key="2">
    <source>
        <dbReference type="Proteomes" id="UP000294685"/>
    </source>
</evidence>
<dbReference type="SUPFAM" id="SSF159275">
    <property type="entry name" value="PA1994-like"/>
    <property type="match status" value="1"/>
</dbReference>
<evidence type="ECO:0008006" key="3">
    <source>
        <dbReference type="Google" id="ProtNLM"/>
    </source>
</evidence>
<reference evidence="1 2" key="1">
    <citation type="submission" date="2019-03" db="EMBL/GenBank/DDBJ databases">
        <title>Novel species of Flavobacterium.</title>
        <authorList>
            <person name="Liu Q."/>
            <person name="Xin Y.-H."/>
        </authorList>
    </citation>
    <scope>NUCLEOTIDE SEQUENCE [LARGE SCALE GENOMIC DNA]</scope>
    <source>
        <strain evidence="1 2">LB2P22</strain>
    </source>
</reference>
<dbReference type="Proteomes" id="UP000294685">
    <property type="component" value="Unassembled WGS sequence"/>
</dbReference>
<organism evidence="1 2">
    <name type="scientific">Flavobacterium ranwuense</name>
    <dbReference type="NCBI Taxonomy" id="2541725"/>
    <lineage>
        <taxon>Bacteria</taxon>
        <taxon>Pseudomonadati</taxon>
        <taxon>Bacteroidota</taxon>
        <taxon>Flavobacteriia</taxon>
        <taxon>Flavobacteriales</taxon>
        <taxon>Flavobacteriaceae</taxon>
        <taxon>Flavobacterium</taxon>
    </lineage>
</organism>
<dbReference type="InterPro" id="IPR009467">
    <property type="entry name" value="Glycolipid-bd_prot_put"/>
</dbReference>